<feature type="compositionally biased region" description="Basic and acidic residues" evidence="1">
    <location>
        <begin position="16"/>
        <end position="34"/>
    </location>
</feature>
<dbReference type="AlphaFoldDB" id="A0A3P3DBV7"/>
<evidence type="ECO:0000256" key="2">
    <source>
        <dbReference type="SAM" id="Phobius"/>
    </source>
</evidence>
<evidence type="ECO:0000256" key="1">
    <source>
        <dbReference type="SAM" id="MobiDB-lite"/>
    </source>
</evidence>
<dbReference type="EMBL" id="RRAZ01000040">
    <property type="protein sequence ID" value="RRH69868.1"/>
    <property type="molecule type" value="Genomic_DNA"/>
</dbReference>
<protein>
    <recommendedName>
        <fullName evidence="5">DUF883 family protein</fullName>
    </recommendedName>
</protein>
<feature type="region of interest" description="Disordered" evidence="1">
    <location>
        <begin position="1"/>
        <end position="34"/>
    </location>
</feature>
<evidence type="ECO:0008006" key="5">
    <source>
        <dbReference type="Google" id="ProtNLM"/>
    </source>
</evidence>
<organism evidence="3 4">
    <name type="scientific">Falsigemmobacter faecalis</name>
    <dbReference type="NCBI Taxonomy" id="2488730"/>
    <lineage>
        <taxon>Bacteria</taxon>
        <taxon>Pseudomonadati</taxon>
        <taxon>Pseudomonadota</taxon>
        <taxon>Alphaproteobacteria</taxon>
        <taxon>Rhodobacterales</taxon>
        <taxon>Paracoccaceae</taxon>
        <taxon>Falsigemmobacter</taxon>
    </lineage>
</organism>
<keyword evidence="2" id="KW-0472">Membrane</keyword>
<proteinExistence type="predicted"/>
<feature type="transmembrane region" description="Helical" evidence="2">
    <location>
        <begin position="144"/>
        <end position="162"/>
    </location>
</feature>
<gene>
    <name evidence="3" type="ORF">EG244_17860</name>
</gene>
<evidence type="ECO:0000313" key="4">
    <source>
        <dbReference type="Proteomes" id="UP000282125"/>
    </source>
</evidence>
<keyword evidence="2" id="KW-0812">Transmembrane</keyword>
<dbReference type="OrthoDB" id="7744082at2"/>
<keyword evidence="2" id="KW-1133">Transmembrane helix</keyword>
<keyword evidence="4" id="KW-1185">Reference proteome</keyword>
<reference evidence="3 4" key="1">
    <citation type="submission" date="2018-11" db="EMBL/GenBank/DDBJ databases">
        <title>Gemmobacter sp. nov., YIM 102744-1 draft genome.</title>
        <authorList>
            <person name="Li G."/>
            <person name="Jiang Y."/>
        </authorList>
    </citation>
    <scope>NUCLEOTIDE SEQUENCE [LARGE SCALE GENOMIC DNA]</scope>
    <source>
        <strain evidence="3 4">YIM 102744-1</strain>
    </source>
</reference>
<sequence length="178" mass="18454">MAKSDELKADLQNAAKDVRSGVTEAKDRVADATKDAVAEGKEAASDLAARASDAAGSAADSLRSAAGHGADMAKDVLAGTREALNATGEKVADTLRSARDHADLKAVQDKVTEAVAATAEALRDTRISDVAGDLRESARRNPGMFILGAAVAGFALGCWMQSSATRSRSDDILRRLRS</sequence>
<name>A0A3P3DBV7_9RHOB</name>
<comment type="caution">
    <text evidence="3">The sequence shown here is derived from an EMBL/GenBank/DDBJ whole genome shotgun (WGS) entry which is preliminary data.</text>
</comment>
<dbReference type="RefSeq" id="WP_124966532.1">
    <property type="nucleotide sequence ID" value="NZ_RRAZ01000040.1"/>
</dbReference>
<evidence type="ECO:0000313" key="3">
    <source>
        <dbReference type="EMBL" id="RRH69868.1"/>
    </source>
</evidence>
<accession>A0A3P3DBV7</accession>
<dbReference type="Proteomes" id="UP000282125">
    <property type="component" value="Unassembled WGS sequence"/>
</dbReference>